<evidence type="ECO:0000313" key="3">
    <source>
        <dbReference type="EMBL" id="KFI31106.1"/>
    </source>
</evidence>
<keyword evidence="4" id="KW-1185">Reference proteome</keyword>
<dbReference type="SUPFAM" id="SSF51735">
    <property type="entry name" value="NAD(P)-binding Rossmann-fold domains"/>
    <property type="match status" value="1"/>
</dbReference>
<dbReference type="STRING" id="195105.CN97_08710"/>
<dbReference type="Gene3D" id="3.40.50.720">
    <property type="entry name" value="NAD(P)-binding Rossmann-like Domain"/>
    <property type="match status" value="1"/>
</dbReference>
<dbReference type="EMBL" id="JGYG01000002">
    <property type="protein sequence ID" value="KFI31106.1"/>
    <property type="molecule type" value="Genomic_DNA"/>
</dbReference>
<dbReference type="Proteomes" id="UP000028826">
    <property type="component" value="Unassembled WGS sequence"/>
</dbReference>
<evidence type="ECO:0000313" key="4">
    <source>
        <dbReference type="Proteomes" id="UP000028826"/>
    </source>
</evidence>
<dbReference type="CDD" id="cd05233">
    <property type="entry name" value="SDR_c"/>
    <property type="match status" value="1"/>
</dbReference>
<comment type="caution">
    <text evidence="3">The sequence shown here is derived from an EMBL/GenBank/DDBJ whole genome shotgun (WGS) entry which is preliminary data.</text>
</comment>
<dbReference type="InterPro" id="IPR002347">
    <property type="entry name" value="SDR_fam"/>
</dbReference>
<organism evidence="3 4">
    <name type="scientific">Haematobacter massiliensis</name>
    <dbReference type="NCBI Taxonomy" id="195105"/>
    <lineage>
        <taxon>Bacteria</taxon>
        <taxon>Pseudomonadati</taxon>
        <taxon>Pseudomonadota</taxon>
        <taxon>Alphaproteobacteria</taxon>
        <taxon>Rhodobacterales</taxon>
        <taxon>Paracoccaceae</taxon>
        <taxon>Haematobacter</taxon>
    </lineage>
</organism>
<dbReference type="Pfam" id="PF13561">
    <property type="entry name" value="adh_short_C2"/>
    <property type="match status" value="1"/>
</dbReference>
<proteinExistence type="inferred from homology"/>
<comment type="similarity">
    <text evidence="1">Belongs to the short-chain dehydrogenases/reductases (SDR) family.</text>
</comment>
<dbReference type="PRINTS" id="PR00081">
    <property type="entry name" value="GDHRDH"/>
</dbReference>
<dbReference type="PANTHER" id="PTHR43639">
    <property type="entry name" value="OXIDOREDUCTASE, SHORT-CHAIN DEHYDROGENASE/REDUCTASE FAMILY (AFU_ORTHOLOGUE AFUA_5G02870)"/>
    <property type="match status" value="1"/>
</dbReference>
<dbReference type="GO" id="GO:0016491">
    <property type="term" value="F:oxidoreductase activity"/>
    <property type="evidence" value="ECO:0007669"/>
    <property type="project" value="UniProtKB-KW"/>
</dbReference>
<dbReference type="eggNOG" id="COG1028">
    <property type="taxonomic scope" value="Bacteria"/>
</dbReference>
<name>A0A086YA06_9RHOB</name>
<dbReference type="PANTHER" id="PTHR43639:SF1">
    <property type="entry name" value="SHORT-CHAIN DEHYDROGENASE_REDUCTASE FAMILY PROTEIN"/>
    <property type="match status" value="1"/>
</dbReference>
<dbReference type="AlphaFoldDB" id="A0A086YA06"/>
<dbReference type="FunFam" id="3.40.50.720:FF:000084">
    <property type="entry name" value="Short-chain dehydrogenase reductase"/>
    <property type="match status" value="1"/>
</dbReference>
<dbReference type="InterPro" id="IPR036291">
    <property type="entry name" value="NAD(P)-bd_dom_sf"/>
</dbReference>
<dbReference type="RefSeq" id="WP_035707241.1">
    <property type="nucleotide sequence ID" value="NZ_CAMIFG010000166.1"/>
</dbReference>
<dbReference type="OrthoDB" id="9790146at2"/>
<protein>
    <submittedName>
        <fullName evidence="3">Oxidoreductase</fullName>
    </submittedName>
</protein>
<evidence type="ECO:0000256" key="2">
    <source>
        <dbReference type="ARBA" id="ARBA00023002"/>
    </source>
</evidence>
<keyword evidence="2" id="KW-0560">Oxidoreductase</keyword>
<evidence type="ECO:0000256" key="1">
    <source>
        <dbReference type="ARBA" id="ARBA00006484"/>
    </source>
</evidence>
<gene>
    <name evidence="3" type="ORF">CN97_08710</name>
</gene>
<sequence>MSFSIAGKTAIVTGTATGLGLAIARHFVERGANVMFAEADEQRLLSRVGSEVDADSGPLRFFVADTRRKLAVTNLISATYDAFERVDILVNAGFFMQPSEDVLDPDRDGVEELWQTNVLPALRLSQQVARRMIAQAEADALAEGEVGSIITLSSIAARRTRPEMLAASIAASGVEQVTRSLALALAPKRIRVNALALGSVMTETLQSAIRETPDYRDQVISCTPTGRIAGAREVVEAVQFLASEAASFMTGEVLTVDGGRSLLDAVPFVTGRP</sequence>
<accession>A0A086YA06</accession>
<reference evidence="3 4" key="1">
    <citation type="submission" date="2014-03" db="EMBL/GenBank/DDBJ databases">
        <title>Genome of Haematobacter massiliensis CCUG 47968.</title>
        <authorList>
            <person name="Wang D."/>
            <person name="Wang G."/>
        </authorList>
    </citation>
    <scope>NUCLEOTIDE SEQUENCE [LARGE SCALE GENOMIC DNA]</scope>
    <source>
        <strain evidence="3 4">CCUG 47968</strain>
    </source>
</reference>